<dbReference type="Pfam" id="PF25893">
    <property type="entry name" value="HH_CzcB"/>
    <property type="match status" value="1"/>
</dbReference>
<dbReference type="InterPro" id="IPR058649">
    <property type="entry name" value="CzcB_C"/>
</dbReference>
<dbReference type="EMBL" id="LLXX01000029">
    <property type="protein sequence ID" value="KRR12389.1"/>
    <property type="molecule type" value="Genomic_DNA"/>
</dbReference>
<dbReference type="GO" id="GO:0015679">
    <property type="term" value="P:plasma membrane copper ion transport"/>
    <property type="evidence" value="ECO:0007669"/>
    <property type="project" value="TreeGrafter"/>
</dbReference>
<dbReference type="FunFam" id="2.40.30.170:FF:000010">
    <property type="entry name" value="Efflux RND transporter periplasmic adaptor subunit"/>
    <property type="match status" value="1"/>
</dbReference>
<dbReference type="Pfam" id="PF25973">
    <property type="entry name" value="BSH_CzcB"/>
    <property type="match status" value="1"/>
</dbReference>
<evidence type="ECO:0000259" key="3">
    <source>
        <dbReference type="Pfam" id="PF25893"/>
    </source>
</evidence>
<accession>A0A0R3M3B2</accession>
<dbReference type="InterPro" id="IPR058647">
    <property type="entry name" value="BSH_CzcB-like"/>
</dbReference>
<feature type="domain" description="CzcB-like C-terminal circularly permuted SH3-like" evidence="6">
    <location>
        <begin position="338"/>
        <end position="397"/>
    </location>
</feature>
<gene>
    <name evidence="7" type="ORF">CP49_08120</name>
</gene>
<dbReference type="Gene3D" id="2.40.30.170">
    <property type="match status" value="1"/>
</dbReference>
<dbReference type="NCBIfam" id="TIGR01730">
    <property type="entry name" value="RND_mfp"/>
    <property type="match status" value="1"/>
</dbReference>
<reference evidence="7 8" key="1">
    <citation type="submission" date="2014-03" db="EMBL/GenBank/DDBJ databases">
        <title>Bradyrhizobium valentinum sp. nov., isolated from effective nodules of Lupinus mariae-josephae, a lupine endemic of basic-lime soils in Eastern Spain.</title>
        <authorList>
            <person name="Duran D."/>
            <person name="Rey L."/>
            <person name="Navarro A."/>
            <person name="Busquets A."/>
            <person name="Imperial J."/>
            <person name="Ruiz-Argueso T."/>
        </authorList>
    </citation>
    <scope>NUCLEOTIDE SEQUENCE [LARGE SCALE GENOMIC DNA]</scope>
    <source>
        <strain evidence="7 8">LmjM3</strain>
    </source>
</reference>
<dbReference type="Gene3D" id="2.40.420.20">
    <property type="match status" value="1"/>
</dbReference>
<dbReference type="GO" id="GO:0030288">
    <property type="term" value="C:outer membrane-bounded periplasmic space"/>
    <property type="evidence" value="ECO:0007669"/>
    <property type="project" value="TreeGrafter"/>
</dbReference>
<comment type="similarity">
    <text evidence="1">Belongs to the membrane fusion protein (MFP) (TC 8.A.1) family.</text>
</comment>
<dbReference type="GO" id="GO:0046914">
    <property type="term" value="F:transition metal ion binding"/>
    <property type="evidence" value="ECO:0007669"/>
    <property type="project" value="TreeGrafter"/>
</dbReference>
<dbReference type="PANTHER" id="PTHR30097">
    <property type="entry name" value="CATION EFFLUX SYSTEM PROTEIN CUSB"/>
    <property type="match status" value="1"/>
</dbReference>
<proteinExistence type="inferred from homology"/>
<feature type="domain" description="CzcB-like alpha-helical hairpin" evidence="3">
    <location>
        <begin position="136"/>
        <end position="195"/>
    </location>
</feature>
<dbReference type="GO" id="GO:0016020">
    <property type="term" value="C:membrane"/>
    <property type="evidence" value="ECO:0007669"/>
    <property type="project" value="InterPro"/>
</dbReference>
<evidence type="ECO:0000256" key="1">
    <source>
        <dbReference type="ARBA" id="ARBA00009477"/>
    </source>
</evidence>
<keyword evidence="2" id="KW-0813">Transport</keyword>
<sequence length="411" mass="43689">MTSVRLAGVIVGVAILAGGAAFWFSPEARTTLASLVPKGSPSTKAAERHGHDHRPAGAIKLAADQIAKARIELAAVGSCTITQRVTAPGTVTPNADRVGRVAAKVVGTVAELRKRLGDSVVKGEVVAVLESREVADAKSEYLAARLSNELQQDLTARDKSLWEGRAVPEQQYLKSRTAAAQSEMRLNIARQKLLALGVEADDIAGLPKSPEGLLRNQNVRAPIDGQIVERRVDLGAPVGREGQESEIYVIADLSSLWVELSVPTSELANIAVGQPVAVMARQAGLRAVAKVIFVGPLLQADTRNARVIAAMDNASMAWRPGVFVTAQISIAEQPGELCVPRAALQTIEGEQNLFVRTDEGFEKREVVIGRSDDTNVEIVFGLDPGEVIATTRTFVLKAELGKGEAGHGHDH</sequence>
<evidence type="ECO:0000256" key="2">
    <source>
        <dbReference type="ARBA" id="ARBA00022448"/>
    </source>
</evidence>
<dbReference type="Gene3D" id="2.40.50.100">
    <property type="match status" value="1"/>
</dbReference>
<feature type="domain" description="CzcB-like barrel-sandwich hybrid" evidence="5">
    <location>
        <begin position="99"/>
        <end position="252"/>
    </location>
</feature>
<dbReference type="SUPFAM" id="SSF111369">
    <property type="entry name" value="HlyD-like secretion proteins"/>
    <property type="match status" value="1"/>
</dbReference>
<dbReference type="RefSeq" id="WP_057849164.1">
    <property type="nucleotide sequence ID" value="NZ_LLXX01000029.1"/>
</dbReference>
<dbReference type="Proteomes" id="UP000051913">
    <property type="component" value="Unassembled WGS sequence"/>
</dbReference>
<feature type="domain" description="CusB-like beta-barrel" evidence="4">
    <location>
        <begin position="256"/>
        <end position="329"/>
    </location>
</feature>
<dbReference type="AlphaFoldDB" id="A0A0R3M3B2"/>
<evidence type="ECO:0000313" key="8">
    <source>
        <dbReference type="Proteomes" id="UP000051913"/>
    </source>
</evidence>
<organism evidence="7 8">
    <name type="scientific">Bradyrhizobium valentinum</name>
    <dbReference type="NCBI Taxonomy" id="1518501"/>
    <lineage>
        <taxon>Bacteria</taxon>
        <taxon>Pseudomonadati</taxon>
        <taxon>Pseudomonadota</taxon>
        <taxon>Alphaproteobacteria</taxon>
        <taxon>Hyphomicrobiales</taxon>
        <taxon>Nitrobacteraceae</taxon>
        <taxon>Bradyrhizobium</taxon>
    </lineage>
</organism>
<evidence type="ECO:0000259" key="6">
    <source>
        <dbReference type="Pfam" id="PF25975"/>
    </source>
</evidence>
<dbReference type="InterPro" id="IPR058648">
    <property type="entry name" value="HH_CzcB-like"/>
</dbReference>
<dbReference type="InterPro" id="IPR006143">
    <property type="entry name" value="RND_pump_MFP"/>
</dbReference>
<name>A0A0R3M3B2_9BRAD</name>
<dbReference type="GO" id="GO:0060003">
    <property type="term" value="P:copper ion export"/>
    <property type="evidence" value="ECO:0007669"/>
    <property type="project" value="TreeGrafter"/>
</dbReference>
<dbReference type="InterPro" id="IPR058792">
    <property type="entry name" value="Beta-barrel_RND_2"/>
</dbReference>
<dbReference type="GO" id="GO:0022857">
    <property type="term" value="F:transmembrane transporter activity"/>
    <property type="evidence" value="ECO:0007669"/>
    <property type="project" value="InterPro"/>
</dbReference>
<dbReference type="PANTHER" id="PTHR30097:SF4">
    <property type="entry name" value="SLR6042 PROTEIN"/>
    <property type="match status" value="1"/>
</dbReference>
<protein>
    <submittedName>
        <fullName evidence="7">Cation transporter</fullName>
    </submittedName>
</protein>
<evidence type="ECO:0000259" key="5">
    <source>
        <dbReference type="Pfam" id="PF25973"/>
    </source>
</evidence>
<keyword evidence="8" id="KW-1185">Reference proteome</keyword>
<comment type="caution">
    <text evidence="7">The sequence shown here is derived from an EMBL/GenBank/DDBJ whole genome shotgun (WGS) entry which is preliminary data.</text>
</comment>
<evidence type="ECO:0000313" key="7">
    <source>
        <dbReference type="EMBL" id="KRR12389.1"/>
    </source>
</evidence>
<evidence type="ECO:0000259" key="4">
    <source>
        <dbReference type="Pfam" id="PF25954"/>
    </source>
</evidence>
<dbReference type="Pfam" id="PF25975">
    <property type="entry name" value="CzcB_C"/>
    <property type="match status" value="1"/>
</dbReference>
<dbReference type="InterPro" id="IPR051909">
    <property type="entry name" value="MFP_Cation_Efflux"/>
</dbReference>
<dbReference type="Pfam" id="PF25954">
    <property type="entry name" value="Beta-barrel_RND_2"/>
    <property type="match status" value="1"/>
</dbReference>